<name>A0A4R1QXA3_9FIRM</name>
<dbReference type="AlphaFoldDB" id="A0A4R1QXA3"/>
<keyword evidence="2" id="KW-1185">Reference proteome</keyword>
<dbReference type="RefSeq" id="WP_031389350.1">
    <property type="nucleotide sequence ID" value="NZ_JPNB01000001.1"/>
</dbReference>
<comment type="caution">
    <text evidence="1">The sequence shown here is derived from an EMBL/GenBank/DDBJ whole genome shotgun (WGS) entry which is preliminary data.</text>
</comment>
<reference evidence="1 2" key="1">
    <citation type="submission" date="2019-03" db="EMBL/GenBank/DDBJ databases">
        <title>Genomic Encyclopedia of Type Strains, Phase IV (KMG-IV): sequencing the most valuable type-strain genomes for metagenomic binning, comparative biology and taxonomic classification.</title>
        <authorList>
            <person name="Goeker M."/>
        </authorList>
    </citation>
    <scope>NUCLEOTIDE SEQUENCE [LARGE SCALE GENOMIC DNA]</scope>
    <source>
        <strain evidence="1 2">DSM 100556</strain>
    </source>
</reference>
<proteinExistence type="predicted"/>
<protein>
    <submittedName>
        <fullName evidence="1">Uncharacterized protein</fullName>
    </submittedName>
</protein>
<organism evidence="1 2">
    <name type="scientific">Kineothrix alysoides</name>
    <dbReference type="NCBI Taxonomy" id="1469948"/>
    <lineage>
        <taxon>Bacteria</taxon>
        <taxon>Bacillati</taxon>
        <taxon>Bacillota</taxon>
        <taxon>Clostridia</taxon>
        <taxon>Lachnospirales</taxon>
        <taxon>Lachnospiraceae</taxon>
        <taxon>Kineothrix</taxon>
    </lineage>
</organism>
<sequence>MRTRQEKNLVSRILGLSIVTALALGSIGMQVRAEEGESPSEISGQEIAGQETNDSATDILDSSEALAAVATYTSFSEDKITGVVTFDPTVTYYDIQGNEVTSVNAGDEVYMEISYTTTGIPAGVLYSTTYEVGYSSEVGRTDLSWKGNDSEPLPSWYKGTSGGLWKLWISPGMQASQIHMIITMHIPTEEFAEGWTPQSEQEGGFYYREFSIDKVVGSLTINVGTEGVEEPIGLIINNSKVFYYDVQGNAITSANPGDVVYATTTWEVEGGARGLFINSAFGSTTSGKEAVLEYVGYSQYPEWVSNDVFGLWKITISKDISTPKLECAVHARLSEKSIDFTWPPEGQRGWWTENDFGKEFWIDNEEKFYLTINGVTGNDSSPVWKQEIIQGTTPSEPITEGVTTNRVQIADGTTLESTVGGVYAANSVNGIAVTTEYAAVASAAGLSAEQIAAGTNVRFYFCDSYNKAAKEMLRGVAESSGKQVAAYLNADLYTISKAGAVTSVRQTSDSVNLVFGIPNTFVGEGHAFSLILIKPNGETVVLNDLDNDPSTITVETQFFGAYVLVY</sequence>
<dbReference type="OrthoDB" id="1958148at2"/>
<evidence type="ECO:0000313" key="1">
    <source>
        <dbReference type="EMBL" id="TCL56174.1"/>
    </source>
</evidence>
<accession>A0A4R1QXA3</accession>
<evidence type="ECO:0000313" key="2">
    <source>
        <dbReference type="Proteomes" id="UP000295718"/>
    </source>
</evidence>
<dbReference type="EMBL" id="SLUO01000012">
    <property type="protein sequence ID" value="TCL56174.1"/>
    <property type="molecule type" value="Genomic_DNA"/>
</dbReference>
<dbReference type="Proteomes" id="UP000295718">
    <property type="component" value="Unassembled WGS sequence"/>
</dbReference>
<gene>
    <name evidence="1" type="ORF">EDD76_1121</name>
</gene>